<gene>
    <name evidence="2" type="ORF">SAMN00790413_00872</name>
</gene>
<dbReference type="EMBL" id="FWWU01000009">
    <property type="protein sequence ID" value="SMB90716.1"/>
    <property type="molecule type" value="Genomic_DNA"/>
</dbReference>
<sequence length="251" mass="26715">MCQRADFFLTEPGERDARAGEWRAVRAAPSTRGAIRTTALNNGAPAWTTNAGPDGRGSAAGHLQFARTWGLTARVFTGRAALSPVLARPDVDLRRCRLGSDFFRFASLTVCWTPRPPLCPRWLVTLAPQWKLGAGTLLSPGFAPPVLVVLAANGAAVGQFLRYRWPPGVRPSDDAVGGRSQAISEAKSLQSGCGSRYKRKHLGRFAYPLHAEGGELPVGTSTPMPCGKTAATPRPTCSCTPPPAPRTSTPT</sequence>
<proteinExistence type="predicted"/>
<keyword evidence="3" id="KW-1185">Reference proteome</keyword>
<feature type="compositionally biased region" description="Low complexity" evidence="1">
    <location>
        <begin position="229"/>
        <end position="239"/>
    </location>
</feature>
<dbReference type="AlphaFoldDB" id="A0A1W1VBP6"/>
<evidence type="ECO:0000256" key="1">
    <source>
        <dbReference type="SAM" id="MobiDB-lite"/>
    </source>
</evidence>
<name>A0A1W1VBP6_9DEIO</name>
<evidence type="ECO:0000313" key="2">
    <source>
        <dbReference type="EMBL" id="SMB90716.1"/>
    </source>
</evidence>
<accession>A0A1W1VBP6</accession>
<evidence type="ECO:0000313" key="3">
    <source>
        <dbReference type="Proteomes" id="UP000192582"/>
    </source>
</evidence>
<dbReference type="Proteomes" id="UP000192582">
    <property type="component" value="Unassembled WGS sequence"/>
</dbReference>
<protein>
    <submittedName>
        <fullName evidence="2">Uncharacterized protein</fullName>
    </submittedName>
</protein>
<reference evidence="2 3" key="1">
    <citation type="submission" date="2017-04" db="EMBL/GenBank/DDBJ databases">
        <authorList>
            <person name="Afonso C.L."/>
            <person name="Miller P.J."/>
            <person name="Scott M.A."/>
            <person name="Spackman E."/>
            <person name="Goraichik I."/>
            <person name="Dimitrov K.M."/>
            <person name="Suarez D.L."/>
            <person name="Swayne D.E."/>
        </authorList>
    </citation>
    <scope>NUCLEOTIDE SEQUENCE [LARGE SCALE GENOMIC DNA]</scope>
    <source>
        <strain evidence="2 3">KR-140</strain>
    </source>
</reference>
<feature type="region of interest" description="Disordered" evidence="1">
    <location>
        <begin position="222"/>
        <end position="251"/>
    </location>
</feature>
<organism evidence="2 3">
    <name type="scientific">Deinococcus hopiensis KR-140</name>
    <dbReference type="NCBI Taxonomy" id="695939"/>
    <lineage>
        <taxon>Bacteria</taxon>
        <taxon>Thermotogati</taxon>
        <taxon>Deinococcota</taxon>
        <taxon>Deinococci</taxon>
        <taxon>Deinococcales</taxon>
        <taxon>Deinococcaceae</taxon>
        <taxon>Deinococcus</taxon>
    </lineage>
</organism>